<feature type="transmembrane region" description="Helical" evidence="1">
    <location>
        <begin position="17"/>
        <end position="36"/>
    </location>
</feature>
<dbReference type="RefSeq" id="WP_098482205.1">
    <property type="nucleotide sequence ID" value="NZ_PDJI01000003.1"/>
</dbReference>
<sequence length="86" mass="9306">MPGVLAPGAARRRARRWFWLLLTLAVAGVGLVRWAVRAAPTPAGVVLVLLASLVVLGALVQASRIWTALEGPSRLPRLRHQRRPGD</sequence>
<evidence type="ECO:0000256" key="1">
    <source>
        <dbReference type="SAM" id="Phobius"/>
    </source>
</evidence>
<comment type="caution">
    <text evidence="2">The sequence shown here is derived from an EMBL/GenBank/DDBJ whole genome shotgun (WGS) entry which is preliminary data.</text>
</comment>
<evidence type="ECO:0000313" key="2">
    <source>
        <dbReference type="EMBL" id="PFG45000.1"/>
    </source>
</evidence>
<gene>
    <name evidence="2" type="ORF">ATJ97_0281</name>
</gene>
<dbReference type="EMBL" id="PDJI01000003">
    <property type="protein sequence ID" value="PFG45000.1"/>
    <property type="molecule type" value="Genomic_DNA"/>
</dbReference>
<dbReference type="Proteomes" id="UP000222106">
    <property type="component" value="Unassembled WGS sequence"/>
</dbReference>
<keyword evidence="1" id="KW-1133">Transmembrane helix</keyword>
<proteinExistence type="predicted"/>
<name>A0A2A9F3B3_9MICO</name>
<organism evidence="2 3">
    <name type="scientific">Georgenia soli</name>
    <dbReference type="NCBI Taxonomy" id="638953"/>
    <lineage>
        <taxon>Bacteria</taxon>
        <taxon>Bacillati</taxon>
        <taxon>Actinomycetota</taxon>
        <taxon>Actinomycetes</taxon>
        <taxon>Micrococcales</taxon>
        <taxon>Bogoriellaceae</taxon>
        <taxon>Georgenia</taxon>
    </lineage>
</organism>
<keyword evidence="1" id="KW-0472">Membrane</keyword>
<keyword evidence="1" id="KW-0812">Transmembrane</keyword>
<evidence type="ECO:0000313" key="3">
    <source>
        <dbReference type="Proteomes" id="UP000222106"/>
    </source>
</evidence>
<keyword evidence="3" id="KW-1185">Reference proteome</keyword>
<reference evidence="2 3" key="1">
    <citation type="submission" date="2017-10" db="EMBL/GenBank/DDBJ databases">
        <title>Sequencing the genomes of 1000 actinobacteria strains.</title>
        <authorList>
            <person name="Klenk H.-P."/>
        </authorList>
    </citation>
    <scope>NUCLEOTIDE SEQUENCE [LARGE SCALE GENOMIC DNA]</scope>
    <source>
        <strain evidence="2 3">DSM 21838</strain>
    </source>
</reference>
<accession>A0A2A9F3B3</accession>
<feature type="transmembrane region" description="Helical" evidence="1">
    <location>
        <begin position="42"/>
        <end position="60"/>
    </location>
</feature>
<dbReference type="AlphaFoldDB" id="A0A2A9F3B3"/>
<protein>
    <submittedName>
        <fullName evidence="2">Uncharacterized protein</fullName>
    </submittedName>
</protein>